<dbReference type="OrthoDB" id="532838at2"/>
<dbReference type="Proteomes" id="UP000239001">
    <property type="component" value="Unassembled WGS sequence"/>
</dbReference>
<sequence length="241" mass="26632">MHIKLILSTTLLWSLTSFAAATAGYVPPASQEPPSDYSRSTGIRSGCLNQDESDTLIILAPQSYVGETISARPQFIWLMSIPSEIEFRLFEFTANGQVKQKGKPILLKSTAGINTLSLPNEQPSLTVGNKYLWQVAQRCPNGNNILERAEFKVVARPSSFNPNLNPKEKIEQYAQKGFWYDALSESLLVSSSGKLGELGSHLISSLAQSENPSDTSTLSNNQQIIILKRIESLEEISSNWR</sequence>
<protein>
    <recommendedName>
        <fullName evidence="4">DUF928 domain-containing protein</fullName>
    </recommendedName>
</protein>
<accession>A0A2T1LW24</accession>
<comment type="caution">
    <text evidence="2">The sequence shown here is derived from an EMBL/GenBank/DDBJ whole genome shotgun (WGS) entry which is preliminary data.</text>
</comment>
<dbReference type="Pfam" id="PF06051">
    <property type="entry name" value="DUF928"/>
    <property type="match status" value="1"/>
</dbReference>
<evidence type="ECO:0008006" key="4">
    <source>
        <dbReference type="Google" id="ProtNLM"/>
    </source>
</evidence>
<dbReference type="AlphaFoldDB" id="A0A2T1LW24"/>
<name>A0A2T1LW24_9CHRO</name>
<evidence type="ECO:0000313" key="2">
    <source>
        <dbReference type="EMBL" id="PSF36057.1"/>
    </source>
</evidence>
<evidence type="ECO:0000256" key="1">
    <source>
        <dbReference type="SAM" id="SignalP"/>
    </source>
</evidence>
<evidence type="ECO:0000313" key="3">
    <source>
        <dbReference type="Proteomes" id="UP000239001"/>
    </source>
</evidence>
<keyword evidence="3" id="KW-1185">Reference proteome</keyword>
<feature type="chain" id="PRO_5015610191" description="DUF928 domain-containing protein" evidence="1">
    <location>
        <begin position="20"/>
        <end position="241"/>
    </location>
</feature>
<keyword evidence="1" id="KW-0732">Signal</keyword>
<reference evidence="2 3" key="2">
    <citation type="submission" date="2018-03" db="EMBL/GenBank/DDBJ databases">
        <authorList>
            <person name="Keele B.F."/>
        </authorList>
    </citation>
    <scope>NUCLEOTIDE SEQUENCE [LARGE SCALE GENOMIC DNA]</scope>
    <source>
        <strain evidence="2 3">CCALA 016</strain>
    </source>
</reference>
<gene>
    <name evidence="2" type="ORF">C7H19_15050</name>
</gene>
<dbReference type="RefSeq" id="WP_106457703.1">
    <property type="nucleotide sequence ID" value="NZ_PXOH01000016.1"/>
</dbReference>
<proteinExistence type="predicted"/>
<feature type="signal peptide" evidence="1">
    <location>
        <begin position="1"/>
        <end position="19"/>
    </location>
</feature>
<reference evidence="2 3" key="1">
    <citation type="submission" date="2018-03" db="EMBL/GenBank/DDBJ databases">
        <title>The ancient ancestry and fast evolution of plastids.</title>
        <authorList>
            <person name="Moore K.R."/>
            <person name="Magnabosco C."/>
            <person name="Momper L."/>
            <person name="Gold D.A."/>
            <person name="Bosak T."/>
            <person name="Fournier G.P."/>
        </authorList>
    </citation>
    <scope>NUCLEOTIDE SEQUENCE [LARGE SCALE GENOMIC DNA]</scope>
    <source>
        <strain evidence="2 3">CCALA 016</strain>
    </source>
</reference>
<dbReference type="EMBL" id="PXOH01000016">
    <property type="protein sequence ID" value="PSF36057.1"/>
    <property type="molecule type" value="Genomic_DNA"/>
</dbReference>
<organism evidence="2 3">
    <name type="scientific">Aphanothece hegewaldii CCALA 016</name>
    <dbReference type="NCBI Taxonomy" id="2107694"/>
    <lineage>
        <taxon>Bacteria</taxon>
        <taxon>Bacillati</taxon>
        <taxon>Cyanobacteriota</taxon>
        <taxon>Cyanophyceae</taxon>
        <taxon>Oscillatoriophycideae</taxon>
        <taxon>Chroococcales</taxon>
        <taxon>Aphanothecaceae</taxon>
        <taxon>Aphanothece</taxon>
    </lineage>
</organism>
<dbReference type="InterPro" id="IPR010328">
    <property type="entry name" value="DUF928"/>
</dbReference>